<evidence type="ECO:0000256" key="5">
    <source>
        <dbReference type="ARBA" id="ARBA00023180"/>
    </source>
</evidence>
<evidence type="ECO:0000256" key="2">
    <source>
        <dbReference type="ARBA" id="ARBA00022729"/>
    </source>
</evidence>
<dbReference type="PANTHER" id="PTHR46605">
    <property type="entry name" value="TUMOR NECROSIS FACTOR RECEPTOR"/>
    <property type="match status" value="1"/>
</dbReference>
<dbReference type="SMART" id="SM00208">
    <property type="entry name" value="TNFR"/>
    <property type="match status" value="3"/>
</dbReference>
<dbReference type="SMART" id="SM00005">
    <property type="entry name" value="DEATH"/>
    <property type="match status" value="1"/>
</dbReference>
<evidence type="ECO:0000256" key="6">
    <source>
        <dbReference type="PROSITE-ProRule" id="PRU00206"/>
    </source>
</evidence>
<evidence type="ECO:0000256" key="8">
    <source>
        <dbReference type="SAM" id="Phobius"/>
    </source>
</evidence>
<dbReference type="EMBL" id="CACRXK020000511">
    <property type="protein sequence ID" value="CAB3982517.1"/>
    <property type="molecule type" value="Genomic_DNA"/>
</dbReference>
<dbReference type="InterPro" id="IPR000488">
    <property type="entry name" value="Death_dom"/>
</dbReference>
<dbReference type="GO" id="GO:0007266">
    <property type="term" value="P:Rho protein signal transduction"/>
    <property type="evidence" value="ECO:0007669"/>
    <property type="project" value="TreeGrafter"/>
</dbReference>
<proteinExistence type="predicted"/>
<feature type="region of interest" description="Disordered" evidence="7">
    <location>
        <begin position="201"/>
        <end position="225"/>
    </location>
</feature>
<protein>
    <submittedName>
        <fullName evidence="9">Tumor necrosis factor receptor superfamily member 16</fullName>
    </submittedName>
</protein>
<dbReference type="PROSITE" id="PS00652">
    <property type="entry name" value="TNFR_NGFR_1"/>
    <property type="match status" value="3"/>
</dbReference>
<dbReference type="InterPro" id="IPR052302">
    <property type="entry name" value="Neurotrophin_rcpt-DD"/>
</dbReference>
<evidence type="ECO:0000313" key="9">
    <source>
        <dbReference type="EMBL" id="CAB3982517.1"/>
    </source>
</evidence>
<evidence type="ECO:0000256" key="1">
    <source>
        <dbReference type="ARBA" id="ARBA00022703"/>
    </source>
</evidence>
<dbReference type="GO" id="GO:0006915">
    <property type="term" value="P:apoptotic process"/>
    <property type="evidence" value="ECO:0007669"/>
    <property type="project" value="UniProtKB-KW"/>
</dbReference>
<feature type="disulfide bond" evidence="6">
    <location>
        <begin position="128"/>
        <end position="146"/>
    </location>
</feature>
<keyword evidence="1" id="KW-0053">Apoptosis</keyword>
<keyword evidence="10" id="KW-1185">Reference proteome</keyword>
<dbReference type="GO" id="GO:0005886">
    <property type="term" value="C:plasma membrane"/>
    <property type="evidence" value="ECO:0007669"/>
    <property type="project" value="TreeGrafter"/>
</dbReference>
<keyword evidence="2" id="KW-0732">Signal</keyword>
<feature type="compositionally biased region" description="Low complexity" evidence="7">
    <location>
        <begin position="201"/>
        <end position="211"/>
    </location>
</feature>
<feature type="repeat" description="TNFR-Cys" evidence="6">
    <location>
        <begin position="150"/>
        <end position="190"/>
    </location>
</feature>
<feature type="disulfide bond" evidence="6">
    <location>
        <begin position="125"/>
        <end position="138"/>
    </location>
</feature>
<keyword evidence="8" id="KW-0812">Transmembrane</keyword>
<evidence type="ECO:0000256" key="3">
    <source>
        <dbReference type="ARBA" id="ARBA00022737"/>
    </source>
</evidence>
<dbReference type="GO" id="GO:0005035">
    <property type="term" value="F:death receptor activity"/>
    <property type="evidence" value="ECO:0007669"/>
    <property type="project" value="TreeGrafter"/>
</dbReference>
<dbReference type="Gene3D" id="1.10.533.10">
    <property type="entry name" value="Death Domain, Fas"/>
    <property type="match status" value="1"/>
</dbReference>
<dbReference type="Proteomes" id="UP001152795">
    <property type="component" value="Unassembled WGS sequence"/>
</dbReference>
<keyword evidence="5" id="KW-0325">Glycoprotein</keyword>
<keyword evidence="4 6" id="KW-1015">Disulfide bond</keyword>
<dbReference type="AlphaFoldDB" id="A0A6S7FWX6"/>
<feature type="disulfide bond" evidence="6">
    <location>
        <begin position="169"/>
        <end position="182"/>
    </location>
</feature>
<feature type="repeat" description="TNFR-Cys" evidence="6">
    <location>
        <begin position="108"/>
        <end position="146"/>
    </location>
</feature>
<accession>A0A6S7FWX6</accession>
<dbReference type="SUPFAM" id="SSF57586">
    <property type="entry name" value="TNF receptor-like"/>
    <property type="match status" value="2"/>
</dbReference>
<keyword evidence="8" id="KW-0472">Membrane</keyword>
<keyword evidence="3" id="KW-0677">Repeat</keyword>
<dbReference type="PANTHER" id="PTHR46605:SF2">
    <property type="entry name" value="TNFR-CYS DOMAIN-CONTAINING PROTEIN"/>
    <property type="match status" value="1"/>
</dbReference>
<name>A0A6S7FWX6_PARCT</name>
<evidence type="ECO:0000256" key="4">
    <source>
        <dbReference type="ARBA" id="ARBA00023157"/>
    </source>
</evidence>
<dbReference type="PROSITE" id="PS50050">
    <property type="entry name" value="TNFR_NGFR_2"/>
    <property type="match status" value="2"/>
</dbReference>
<feature type="disulfide bond" evidence="6">
    <location>
        <begin position="151"/>
        <end position="166"/>
    </location>
</feature>
<dbReference type="GO" id="GO:0048406">
    <property type="term" value="F:nerve growth factor binding"/>
    <property type="evidence" value="ECO:0007669"/>
    <property type="project" value="TreeGrafter"/>
</dbReference>
<sequence>MELRRWIQVLCILPALQDFMDFRVYSMPCPDTHYLIDKRCCLKCPAGESVERHCKVGHNTTCKPCKDGTNYQEAANGETSCRTCNQQYKSNRKVLKDCTRFHNKKYGDCNPGYYHNRAFDVCKKCTTCPAGYGVNKKCANYSDTECDKKKCGVGTYSDQDSYTQRCMQCTVCKNGEEMFSECTPFTNYECRPKTTAKITTTPTTEITTSSTQIGRTVGNKSPTSAGREERESWVMPFFIAAMALLLVLFIAFVIGVTIWCHMQSRTRQQNVIIQAEDPQIVQRLTKFVDDPESVCLPANEERCYPYHEVPNRKPGRIQENGMMLRDVSHDIIEELANFLNPTSPPSNWRKVASMLDFPWNVINNLALCPTSATQQLLERWGTKRDSTVYKLYLILKDIGRDDAAEVIERLLVQPVPSCPKSI</sequence>
<comment type="caution">
    <text evidence="6">Lacks conserved residue(s) required for the propagation of feature annotation.</text>
</comment>
<feature type="compositionally biased region" description="Polar residues" evidence="7">
    <location>
        <begin position="212"/>
        <end position="224"/>
    </location>
</feature>
<dbReference type="SUPFAM" id="SSF47986">
    <property type="entry name" value="DEATH domain"/>
    <property type="match status" value="1"/>
</dbReference>
<dbReference type="Pfam" id="PF00531">
    <property type="entry name" value="Death"/>
    <property type="match status" value="1"/>
</dbReference>
<dbReference type="InterPro" id="IPR011029">
    <property type="entry name" value="DEATH-like_dom_sf"/>
</dbReference>
<reference evidence="9" key="1">
    <citation type="submission" date="2020-04" db="EMBL/GenBank/DDBJ databases">
        <authorList>
            <person name="Alioto T."/>
            <person name="Alioto T."/>
            <person name="Gomez Garrido J."/>
        </authorList>
    </citation>
    <scope>NUCLEOTIDE SEQUENCE</scope>
    <source>
        <strain evidence="9">A484AB</strain>
    </source>
</reference>
<dbReference type="OrthoDB" id="5977644at2759"/>
<keyword evidence="8" id="KW-1133">Transmembrane helix</keyword>
<comment type="caution">
    <text evidence="9">The sequence shown here is derived from an EMBL/GenBank/DDBJ whole genome shotgun (WGS) entry which is preliminary data.</text>
</comment>
<organism evidence="9 10">
    <name type="scientific">Paramuricea clavata</name>
    <name type="common">Red gorgonian</name>
    <name type="synonym">Violescent sea-whip</name>
    <dbReference type="NCBI Taxonomy" id="317549"/>
    <lineage>
        <taxon>Eukaryota</taxon>
        <taxon>Metazoa</taxon>
        <taxon>Cnidaria</taxon>
        <taxon>Anthozoa</taxon>
        <taxon>Octocorallia</taxon>
        <taxon>Malacalcyonacea</taxon>
        <taxon>Plexauridae</taxon>
        <taxon>Paramuricea</taxon>
    </lineage>
</organism>
<dbReference type="GO" id="GO:0015026">
    <property type="term" value="F:coreceptor activity"/>
    <property type="evidence" value="ECO:0007669"/>
    <property type="project" value="TreeGrafter"/>
</dbReference>
<dbReference type="Pfam" id="PF00020">
    <property type="entry name" value="TNFR_c6"/>
    <property type="match status" value="2"/>
</dbReference>
<dbReference type="PROSITE" id="PS50017">
    <property type="entry name" value="DEATH_DOMAIN"/>
    <property type="match status" value="1"/>
</dbReference>
<feature type="transmembrane region" description="Helical" evidence="8">
    <location>
        <begin position="233"/>
        <end position="260"/>
    </location>
</feature>
<evidence type="ECO:0000256" key="7">
    <source>
        <dbReference type="SAM" id="MobiDB-lite"/>
    </source>
</evidence>
<evidence type="ECO:0000313" key="10">
    <source>
        <dbReference type="Proteomes" id="UP001152795"/>
    </source>
</evidence>
<keyword evidence="9" id="KW-0675">Receptor</keyword>
<feature type="disulfide bond" evidence="6">
    <location>
        <begin position="172"/>
        <end position="190"/>
    </location>
</feature>
<dbReference type="GO" id="GO:0009986">
    <property type="term" value="C:cell surface"/>
    <property type="evidence" value="ECO:0007669"/>
    <property type="project" value="TreeGrafter"/>
</dbReference>
<gene>
    <name evidence="9" type="ORF">PACLA_8A049287</name>
</gene>
<dbReference type="InterPro" id="IPR001368">
    <property type="entry name" value="TNFR/NGFR_Cys_rich_reg"/>
</dbReference>
<dbReference type="Gene3D" id="2.10.50.10">
    <property type="entry name" value="Tumor Necrosis Factor Receptor, subunit A, domain 2"/>
    <property type="match status" value="2"/>
</dbReference>